<gene>
    <name evidence="3" type="primary">mltF_31</name>
    <name evidence="3" type="ORF">SDC9_102283</name>
</gene>
<dbReference type="PANTHER" id="PTHR35936:SF17">
    <property type="entry name" value="ARGININE-BINDING EXTRACELLULAR PROTEIN ARTP"/>
    <property type="match status" value="1"/>
</dbReference>
<protein>
    <submittedName>
        <fullName evidence="3">Membrane-bound lytic murein transglycosylase F</fullName>
    </submittedName>
</protein>
<reference evidence="3" key="1">
    <citation type="submission" date="2019-08" db="EMBL/GenBank/DDBJ databases">
        <authorList>
            <person name="Kucharzyk K."/>
            <person name="Murdoch R.W."/>
            <person name="Higgins S."/>
            <person name="Loffler F."/>
        </authorList>
    </citation>
    <scope>NUCLEOTIDE SEQUENCE</scope>
</reference>
<proteinExistence type="predicted"/>
<dbReference type="PANTHER" id="PTHR35936">
    <property type="entry name" value="MEMBRANE-BOUND LYTIC MUREIN TRANSGLYCOSYLASE F"/>
    <property type="match status" value="1"/>
</dbReference>
<dbReference type="SMART" id="SM00062">
    <property type="entry name" value="PBPb"/>
    <property type="match status" value="1"/>
</dbReference>
<comment type="caution">
    <text evidence="3">The sequence shown here is derived from an EMBL/GenBank/DDBJ whole genome shotgun (WGS) entry which is preliminary data.</text>
</comment>
<dbReference type="SUPFAM" id="SSF53850">
    <property type="entry name" value="Periplasmic binding protein-like II"/>
    <property type="match status" value="1"/>
</dbReference>
<dbReference type="Pfam" id="PF00497">
    <property type="entry name" value="SBP_bac_3"/>
    <property type="match status" value="1"/>
</dbReference>
<evidence type="ECO:0000256" key="1">
    <source>
        <dbReference type="ARBA" id="ARBA00022729"/>
    </source>
</evidence>
<evidence type="ECO:0000259" key="2">
    <source>
        <dbReference type="SMART" id="SM00062"/>
    </source>
</evidence>
<dbReference type="CDD" id="cd13530">
    <property type="entry name" value="PBP2_peptides_like"/>
    <property type="match status" value="1"/>
</dbReference>
<sequence length="303" mass="31443">MNYKHKALSALLAATMVFSLAGCGSASSAAPASSAAASTPASSAAAPASSSVAESDLSDAALQAIAKIKEKGVLTISTESKYAPFCFKDNDLNIVGFEPTLMQYLADDLGVKLNIQDVDFTAVIPAVTSGEADIGMAGMVKTAERAEVVDFTQPYHMSGQCVMVLKDNAATFTSFDSFAGKTLGAQKGTLQETILHEQFPDSNAKILDKVPDLVQLLQLGEIDGLIIAVDPAGPYLASHEELATVDPGIVVDPETNGQVACVAKGNEGLVEYLNAVFAKLSADGTLDGWYADAVTLSNEQNAA</sequence>
<dbReference type="PROSITE" id="PS51257">
    <property type="entry name" value="PROKAR_LIPOPROTEIN"/>
    <property type="match status" value="1"/>
</dbReference>
<evidence type="ECO:0000313" key="3">
    <source>
        <dbReference type="EMBL" id="MPM55486.1"/>
    </source>
</evidence>
<feature type="domain" description="Solute-binding protein family 3/N-terminal" evidence="2">
    <location>
        <begin position="73"/>
        <end position="293"/>
    </location>
</feature>
<keyword evidence="1" id="KW-0732">Signal</keyword>
<dbReference type="Gene3D" id="3.40.190.10">
    <property type="entry name" value="Periplasmic binding protein-like II"/>
    <property type="match status" value="2"/>
</dbReference>
<dbReference type="InterPro" id="IPR001638">
    <property type="entry name" value="Solute-binding_3/MltF_N"/>
</dbReference>
<dbReference type="EMBL" id="VSSQ01015294">
    <property type="protein sequence ID" value="MPM55486.1"/>
    <property type="molecule type" value="Genomic_DNA"/>
</dbReference>
<name>A0A645ARE5_9ZZZZ</name>
<accession>A0A645ARE5</accession>
<dbReference type="AlphaFoldDB" id="A0A645ARE5"/>
<organism evidence="3">
    <name type="scientific">bioreactor metagenome</name>
    <dbReference type="NCBI Taxonomy" id="1076179"/>
    <lineage>
        <taxon>unclassified sequences</taxon>
        <taxon>metagenomes</taxon>
        <taxon>ecological metagenomes</taxon>
    </lineage>
</organism>